<dbReference type="SUPFAM" id="SSF50037">
    <property type="entry name" value="C-terminal domain of transcriptional repressors"/>
    <property type="match status" value="1"/>
</dbReference>
<reference evidence="4 6" key="2">
    <citation type="submission" date="2018-06" db="EMBL/GenBank/DDBJ databases">
        <authorList>
            <consortium name="Pathogen Informatics"/>
            <person name="Doyle S."/>
        </authorList>
    </citation>
    <scope>NUCLEOTIDE SEQUENCE [LARGE SCALE GENOMIC DNA]</scope>
    <source>
        <strain evidence="4 6">NCTC11460</strain>
    </source>
</reference>
<dbReference type="EMBL" id="UGTB01000004">
    <property type="protein sequence ID" value="SUB61648.1"/>
    <property type="molecule type" value="Genomic_DNA"/>
</dbReference>
<dbReference type="InterPro" id="IPR038157">
    <property type="entry name" value="FeoA_core_dom"/>
</dbReference>
<dbReference type="Proteomes" id="UP000255101">
    <property type="component" value="Unassembled WGS sequence"/>
</dbReference>
<dbReference type="GeneID" id="79842906"/>
<accession>A0A135YR04</accession>
<dbReference type="AlphaFoldDB" id="A0A135YR04"/>
<name>A0A135YR04_9FIRM</name>
<feature type="domain" description="Ferrous iron transporter FeoA-like" evidence="2">
    <location>
        <begin position="1"/>
        <end position="71"/>
    </location>
</feature>
<dbReference type="PANTHER" id="PTHR43151:SF1">
    <property type="entry name" value="SSR2333 PROTEIN"/>
    <property type="match status" value="1"/>
</dbReference>
<gene>
    <name evidence="3" type="ORF">HMPREF3195_01264</name>
    <name evidence="4" type="ORF">NCTC11460_01591</name>
</gene>
<dbReference type="STRING" id="1261.HMPREF3195_01264"/>
<dbReference type="RefSeq" id="WP_004167114.1">
    <property type="nucleotide sequence ID" value="NZ_CAMPYD010000004.1"/>
</dbReference>
<evidence type="ECO:0000313" key="6">
    <source>
        <dbReference type="Proteomes" id="UP000255101"/>
    </source>
</evidence>
<evidence type="ECO:0000313" key="4">
    <source>
        <dbReference type="EMBL" id="SUB61648.1"/>
    </source>
</evidence>
<dbReference type="PATRIC" id="fig|1261.3.peg.1780"/>
<dbReference type="Pfam" id="PF04023">
    <property type="entry name" value="FeoA"/>
    <property type="match status" value="1"/>
</dbReference>
<dbReference type="InterPro" id="IPR007167">
    <property type="entry name" value="Fe-transptr_FeoA-like"/>
</dbReference>
<dbReference type="GO" id="GO:0046914">
    <property type="term" value="F:transition metal ion binding"/>
    <property type="evidence" value="ECO:0007669"/>
    <property type="project" value="InterPro"/>
</dbReference>
<dbReference type="InterPro" id="IPR053184">
    <property type="entry name" value="FeoA-like"/>
</dbReference>
<dbReference type="SMART" id="SM00899">
    <property type="entry name" value="FeoA"/>
    <property type="match status" value="1"/>
</dbReference>
<dbReference type="eggNOG" id="COG1918">
    <property type="taxonomic scope" value="Bacteria"/>
</dbReference>
<dbReference type="Gene3D" id="2.30.30.90">
    <property type="match status" value="1"/>
</dbReference>
<evidence type="ECO:0000256" key="1">
    <source>
        <dbReference type="ARBA" id="ARBA00023004"/>
    </source>
</evidence>
<proteinExistence type="predicted"/>
<organism evidence="3 5">
    <name type="scientific">Peptostreptococcus anaerobius</name>
    <dbReference type="NCBI Taxonomy" id="1261"/>
    <lineage>
        <taxon>Bacteria</taxon>
        <taxon>Bacillati</taxon>
        <taxon>Bacillota</taxon>
        <taxon>Clostridia</taxon>
        <taxon>Peptostreptococcales</taxon>
        <taxon>Peptostreptococcaceae</taxon>
        <taxon>Peptostreptococcus</taxon>
    </lineage>
</organism>
<keyword evidence="1" id="KW-0408">Iron</keyword>
<protein>
    <submittedName>
        <fullName evidence="3 4">FeoA domain</fullName>
    </submittedName>
</protein>
<evidence type="ECO:0000313" key="5">
    <source>
        <dbReference type="Proteomes" id="UP000070326"/>
    </source>
</evidence>
<dbReference type="Proteomes" id="UP000070326">
    <property type="component" value="Unassembled WGS sequence"/>
</dbReference>
<dbReference type="EMBL" id="LSQZ01000064">
    <property type="protein sequence ID" value="KXI11771.1"/>
    <property type="molecule type" value="Genomic_DNA"/>
</dbReference>
<evidence type="ECO:0000313" key="3">
    <source>
        <dbReference type="EMBL" id="KXI11771.1"/>
    </source>
</evidence>
<dbReference type="InterPro" id="IPR008988">
    <property type="entry name" value="Transcriptional_repressor_C"/>
</dbReference>
<sequence length="72" mass="7705">MNLSIAPIGVLMKIKKVKISGDQKKLLANMGFVEDASVTVISENQGNLIVNVKDSRVGIGQDIARKIMVVPA</sequence>
<dbReference type="PANTHER" id="PTHR43151">
    <property type="entry name" value="FEOA FAMILY PROTEIN"/>
    <property type="match status" value="1"/>
</dbReference>
<evidence type="ECO:0000259" key="2">
    <source>
        <dbReference type="SMART" id="SM00899"/>
    </source>
</evidence>
<reference evidence="3 5" key="1">
    <citation type="submission" date="2016-02" db="EMBL/GenBank/DDBJ databases">
        <authorList>
            <person name="Wen L."/>
            <person name="He K."/>
            <person name="Yang H."/>
        </authorList>
    </citation>
    <scope>NUCLEOTIDE SEQUENCE [LARGE SCALE GENOMIC DNA]</scope>
    <source>
        <strain evidence="3 5">MJR8628A</strain>
    </source>
</reference>